<accession>A0ABY3XHW6</accession>
<dbReference type="Proteomes" id="UP000829194">
    <property type="component" value="Chromosome"/>
</dbReference>
<evidence type="ECO:0000313" key="2">
    <source>
        <dbReference type="Proteomes" id="UP000829194"/>
    </source>
</evidence>
<dbReference type="EMBL" id="CP093547">
    <property type="protein sequence ID" value="UNP31244.1"/>
    <property type="molecule type" value="Genomic_DNA"/>
</dbReference>
<keyword evidence="2" id="KW-1185">Reference proteome</keyword>
<proteinExistence type="predicted"/>
<reference evidence="1 2" key="1">
    <citation type="submission" date="2022-03" db="EMBL/GenBank/DDBJ databases">
        <title>Complete genome sequence of Lysobacter capsici VKM B-2533 and Lysobacter gummosus 10.1.1, promising sources of lytic agents.</title>
        <authorList>
            <person name="Tarlachkov S.V."/>
            <person name="Kudryakova I.V."/>
            <person name="Afoshin A.S."/>
            <person name="Leontyevskaya E.A."/>
            <person name="Leontyevskaya N.V."/>
        </authorList>
    </citation>
    <scope>NUCLEOTIDE SEQUENCE [LARGE SCALE GENOMIC DNA]</scope>
    <source>
        <strain evidence="1 2">10.1.1</strain>
    </source>
</reference>
<name>A0ABY3XHW6_9GAMM</name>
<gene>
    <name evidence="1" type="ORF">MOV92_08390</name>
</gene>
<protein>
    <submittedName>
        <fullName evidence="1">Uncharacterized protein</fullName>
    </submittedName>
</protein>
<evidence type="ECO:0000313" key="1">
    <source>
        <dbReference type="EMBL" id="UNP31244.1"/>
    </source>
</evidence>
<organism evidence="1 2">
    <name type="scientific">Lysobacter gummosus</name>
    <dbReference type="NCBI Taxonomy" id="262324"/>
    <lineage>
        <taxon>Bacteria</taxon>
        <taxon>Pseudomonadati</taxon>
        <taxon>Pseudomonadota</taxon>
        <taxon>Gammaproteobacteria</taxon>
        <taxon>Lysobacterales</taxon>
        <taxon>Lysobacteraceae</taxon>
        <taxon>Lysobacter</taxon>
    </lineage>
</organism>
<sequence>MLNTVQVVRLPDRLPIDVDSVSISGGRDAWCWDLRLSLLRAEQIAELTPSATGPRQVEVTLNGYRWVFAIESFDKGQSFGQLSVSMAGRSVSALLAEPYAPARSVEVDQVRTMAQLANAEVLGSACTVEYATVDWLVTAGAWYFDSLTPMAALIRLAEGAGAVVQSHPSDPLLQIRPRYPVSPWDRTTTTPDATLQDDIVLGERLQLQSRPIFDAVIVAGEQVGVAARVRREGEAGQTYAPQQVDQLITHLDGARERGRNVLSDRGGQAVVEADIPLFHSPLELGQTGLVLPMQLVNRVTGAGAWIGLATAVRIEATRSEKAIEIIQTVTLERHYTDAS</sequence>
<dbReference type="RefSeq" id="WP_148648799.1">
    <property type="nucleotide sequence ID" value="NZ_CP011131.1"/>
</dbReference>